<dbReference type="Gene3D" id="1.10.10.10">
    <property type="entry name" value="Winged helix-like DNA-binding domain superfamily/Winged helix DNA-binding domain"/>
    <property type="match status" value="1"/>
</dbReference>
<dbReference type="Proteomes" id="UP001157109">
    <property type="component" value="Unassembled WGS sequence"/>
</dbReference>
<dbReference type="InterPro" id="IPR010093">
    <property type="entry name" value="SinI_DNA-bd"/>
</dbReference>
<evidence type="ECO:0000259" key="1">
    <source>
        <dbReference type="Pfam" id="PF12728"/>
    </source>
</evidence>
<name>A0ABQ6HP04_9MICO</name>
<dbReference type="SUPFAM" id="SSF46955">
    <property type="entry name" value="Putative DNA-binding domain"/>
    <property type="match status" value="1"/>
</dbReference>
<dbReference type="RefSeq" id="WP_241444643.1">
    <property type="nucleotide sequence ID" value="NZ_BSUJ01000001.1"/>
</dbReference>
<dbReference type="InterPro" id="IPR036388">
    <property type="entry name" value="WH-like_DNA-bd_sf"/>
</dbReference>
<feature type="domain" description="Helix-turn-helix" evidence="1">
    <location>
        <begin position="76"/>
        <end position="124"/>
    </location>
</feature>
<evidence type="ECO:0000313" key="2">
    <source>
        <dbReference type="EMBL" id="GMA19865.1"/>
    </source>
</evidence>
<evidence type="ECO:0000313" key="3">
    <source>
        <dbReference type="Proteomes" id="UP001157109"/>
    </source>
</evidence>
<reference evidence="3" key="1">
    <citation type="journal article" date="2019" name="Int. J. Syst. Evol. Microbiol.">
        <title>The Global Catalogue of Microorganisms (GCM) 10K type strain sequencing project: providing services to taxonomists for standard genome sequencing and annotation.</title>
        <authorList>
            <consortium name="The Broad Institute Genomics Platform"/>
            <consortium name="The Broad Institute Genome Sequencing Center for Infectious Disease"/>
            <person name="Wu L."/>
            <person name="Ma J."/>
        </authorList>
    </citation>
    <scope>NUCLEOTIDE SEQUENCE [LARGE SCALE GENOMIC DNA]</scope>
    <source>
        <strain evidence="3">NBRC 105830</strain>
    </source>
</reference>
<proteinExistence type="predicted"/>
<dbReference type="NCBIfam" id="TIGR01764">
    <property type="entry name" value="excise"/>
    <property type="match status" value="1"/>
</dbReference>
<keyword evidence="3" id="KW-1185">Reference proteome</keyword>
<dbReference type="EMBL" id="BSUJ01000001">
    <property type="protein sequence ID" value="GMA19865.1"/>
    <property type="molecule type" value="Genomic_DNA"/>
</dbReference>
<dbReference type="InterPro" id="IPR041657">
    <property type="entry name" value="HTH_17"/>
</dbReference>
<comment type="caution">
    <text evidence="2">The sequence shown here is derived from an EMBL/GenBank/DDBJ whole genome shotgun (WGS) entry which is preliminary data.</text>
</comment>
<accession>A0ABQ6HP04</accession>
<sequence>MSTPVTNRLLTTEEDARQAEGVLQQIVGPQGVLSAGHHNHEMTPLPREIGVLLQQVLQAVARGSTVTVTAIPAEVTTVTAAAMVGVSRPTLMRMIRDGELPAHKVGTHTRLASADVTAFIEARRARQRAAFDELRSILDD</sequence>
<dbReference type="InterPro" id="IPR009061">
    <property type="entry name" value="DNA-bd_dom_put_sf"/>
</dbReference>
<organism evidence="2 3">
    <name type="scientific">Arsenicicoccus piscis</name>
    <dbReference type="NCBI Taxonomy" id="673954"/>
    <lineage>
        <taxon>Bacteria</taxon>
        <taxon>Bacillati</taxon>
        <taxon>Actinomycetota</taxon>
        <taxon>Actinomycetes</taxon>
        <taxon>Micrococcales</taxon>
        <taxon>Intrasporangiaceae</taxon>
        <taxon>Arsenicicoccus</taxon>
    </lineage>
</organism>
<dbReference type="Pfam" id="PF12728">
    <property type="entry name" value="HTH_17"/>
    <property type="match status" value="1"/>
</dbReference>
<gene>
    <name evidence="2" type="ORF">GCM10025862_18860</name>
</gene>
<protein>
    <submittedName>
        <fullName evidence="2">Excisionase</fullName>
    </submittedName>
</protein>